<dbReference type="Proteomes" id="UP000434172">
    <property type="component" value="Unassembled WGS sequence"/>
</dbReference>
<gene>
    <name evidence="1" type="ORF">GQ607_017279</name>
</gene>
<accession>A0A8H3VX18</accession>
<keyword evidence="2" id="KW-1185">Reference proteome</keyword>
<reference evidence="1 2" key="1">
    <citation type="submission" date="2019-12" db="EMBL/GenBank/DDBJ databases">
        <title>A genome sequence resource for the geographically widespread anthracnose pathogen Colletotrichum asianum.</title>
        <authorList>
            <person name="Meng Y."/>
        </authorList>
    </citation>
    <scope>NUCLEOTIDE SEQUENCE [LARGE SCALE GENOMIC DNA]</scope>
    <source>
        <strain evidence="1 2">ICMP 18580</strain>
    </source>
</reference>
<evidence type="ECO:0000313" key="2">
    <source>
        <dbReference type="Proteomes" id="UP000434172"/>
    </source>
</evidence>
<protein>
    <submittedName>
        <fullName evidence="1">Uncharacterized protein</fullName>
    </submittedName>
</protein>
<evidence type="ECO:0000313" key="1">
    <source>
        <dbReference type="EMBL" id="KAF0315485.1"/>
    </source>
</evidence>
<dbReference type="EMBL" id="WOWK01000201">
    <property type="protein sequence ID" value="KAF0315485.1"/>
    <property type="molecule type" value="Genomic_DNA"/>
</dbReference>
<dbReference type="AlphaFoldDB" id="A0A8H3VX18"/>
<sequence>MPTYVKSDHSFKHANNRFVFGHPGDVVCTVFVAINAFINRLPIQNIDRRVLGELPSLGTNADANVFKPNRLIGRLVRSGEVDTPILARLVVLEVHGSQQSLLSLASQHELGVIEHPLDSILLSYEQLHSGAPFHFPASVAVRPSSFGLGQGTEDVLHAVFGGLEAFLFCTEGMHDQLLFRAQPWRIVIRRS</sequence>
<proteinExistence type="predicted"/>
<comment type="caution">
    <text evidence="1">The sequence shown here is derived from an EMBL/GenBank/DDBJ whole genome shotgun (WGS) entry which is preliminary data.</text>
</comment>
<organism evidence="1 2">
    <name type="scientific">Colletotrichum asianum</name>
    <dbReference type="NCBI Taxonomy" id="702518"/>
    <lineage>
        <taxon>Eukaryota</taxon>
        <taxon>Fungi</taxon>
        <taxon>Dikarya</taxon>
        <taxon>Ascomycota</taxon>
        <taxon>Pezizomycotina</taxon>
        <taxon>Sordariomycetes</taxon>
        <taxon>Hypocreomycetidae</taxon>
        <taxon>Glomerellales</taxon>
        <taxon>Glomerellaceae</taxon>
        <taxon>Colletotrichum</taxon>
        <taxon>Colletotrichum gloeosporioides species complex</taxon>
    </lineage>
</organism>
<name>A0A8H3VX18_9PEZI</name>